<reference evidence="3" key="1">
    <citation type="submission" date="2017-03" db="EMBL/GenBank/DDBJ databases">
        <title>Genomes of endolithic fungi from Antarctica.</title>
        <authorList>
            <person name="Coleine C."/>
            <person name="Masonjones S."/>
            <person name="Stajich J.E."/>
        </authorList>
    </citation>
    <scope>NUCLEOTIDE SEQUENCE [LARGE SCALE GENOMIC DNA]</scope>
    <source>
        <strain evidence="3">CCFEE 5527</strain>
    </source>
</reference>
<protein>
    <recommendedName>
        <fullName evidence="4">Myb-like domain-containing protein</fullName>
    </recommendedName>
</protein>
<evidence type="ECO:0000256" key="1">
    <source>
        <dbReference type="SAM" id="MobiDB-lite"/>
    </source>
</evidence>
<name>A0A1V8TMU5_9PEZI</name>
<proteinExistence type="predicted"/>
<evidence type="ECO:0000313" key="3">
    <source>
        <dbReference type="Proteomes" id="UP000192596"/>
    </source>
</evidence>
<gene>
    <name evidence="2" type="ORF">B0A48_02158</name>
</gene>
<comment type="caution">
    <text evidence="2">The sequence shown here is derived from an EMBL/GenBank/DDBJ whole genome shotgun (WGS) entry which is preliminary data.</text>
</comment>
<dbReference type="Proteomes" id="UP000192596">
    <property type="component" value="Unassembled WGS sequence"/>
</dbReference>
<feature type="region of interest" description="Disordered" evidence="1">
    <location>
        <begin position="225"/>
        <end position="254"/>
    </location>
</feature>
<accession>A0A1V8TMU5</accession>
<dbReference type="OrthoDB" id="3439209at2759"/>
<dbReference type="STRING" id="1507870.A0A1V8TMU5"/>
<feature type="compositionally biased region" description="Polar residues" evidence="1">
    <location>
        <begin position="233"/>
        <end position="244"/>
    </location>
</feature>
<keyword evidence="3" id="KW-1185">Reference proteome</keyword>
<dbReference type="EMBL" id="NAJO01000004">
    <property type="protein sequence ID" value="OQO12695.1"/>
    <property type="molecule type" value="Genomic_DNA"/>
</dbReference>
<evidence type="ECO:0000313" key="2">
    <source>
        <dbReference type="EMBL" id="OQO12695.1"/>
    </source>
</evidence>
<dbReference type="InParanoid" id="A0A1V8TMU5"/>
<dbReference type="AlphaFoldDB" id="A0A1V8TMU5"/>
<sequence>MQYAKPHYCQCQQHHRPQHVDVAVNQSHAHSNTFPSYLQTQLANWRPFDNQHPPPPPPPYQLTSQAYSVHVGHQQATMDAKPATSGHLAAPAFNEQYPHQSSYPAPYHNGRSYSFQSVSEHAHAQPEFFNDNFHYHRPQEAALYNPQYHQHQPQYWSHKISTIPTMPHLLNHALPHRTSTESLREDASLAPPLSPLTRWVTNVDTSQYEIIGSEDLKRGSFAAFDEDDDTATSPTTVDTNSSGPFTPAGSDFGSFDTAQPRTWTEMGSSFGSQASDMFSLSHGLPFHPVNHLGARKNSATDYMTSAAPLGHPPTHYMNQPLASYPMTDAAIPRTITTATLRDLHRIPMIDDTEDPPNGNAVGASTVVDISAQEEEEYNKALEERRRKDDYLIAMRNKGYSYREIKRRGKFREAESTLRGRVRVLTKDKSERVRRPEWTEGDIRLLHRAITHHQKRMEFSKQGRTRDGKLPWKRISVWIKEHGGSYLFAPATCAKKWEEVEMGDED</sequence>
<organism evidence="2 3">
    <name type="scientific">Cryoendolithus antarcticus</name>
    <dbReference type="NCBI Taxonomy" id="1507870"/>
    <lineage>
        <taxon>Eukaryota</taxon>
        <taxon>Fungi</taxon>
        <taxon>Dikarya</taxon>
        <taxon>Ascomycota</taxon>
        <taxon>Pezizomycotina</taxon>
        <taxon>Dothideomycetes</taxon>
        <taxon>Dothideomycetidae</taxon>
        <taxon>Cladosporiales</taxon>
        <taxon>Cladosporiaceae</taxon>
        <taxon>Cryoendolithus</taxon>
    </lineage>
</organism>
<evidence type="ECO:0008006" key="4">
    <source>
        <dbReference type="Google" id="ProtNLM"/>
    </source>
</evidence>